<proteinExistence type="predicted"/>
<evidence type="ECO:0000313" key="2">
    <source>
        <dbReference type="WBParaSite" id="PDA_v2.g30381.t1"/>
    </source>
</evidence>
<protein>
    <submittedName>
        <fullName evidence="2">Protein kinase domain-containing protein</fullName>
    </submittedName>
</protein>
<organism evidence="1 2">
    <name type="scientific">Panagrolaimus davidi</name>
    <dbReference type="NCBI Taxonomy" id="227884"/>
    <lineage>
        <taxon>Eukaryota</taxon>
        <taxon>Metazoa</taxon>
        <taxon>Ecdysozoa</taxon>
        <taxon>Nematoda</taxon>
        <taxon>Chromadorea</taxon>
        <taxon>Rhabditida</taxon>
        <taxon>Tylenchina</taxon>
        <taxon>Panagrolaimomorpha</taxon>
        <taxon>Panagrolaimoidea</taxon>
        <taxon>Panagrolaimidae</taxon>
        <taxon>Panagrolaimus</taxon>
    </lineage>
</organism>
<accession>A0A914QKZ5</accession>
<evidence type="ECO:0000313" key="1">
    <source>
        <dbReference type="Proteomes" id="UP000887578"/>
    </source>
</evidence>
<name>A0A914QKZ5_9BILA</name>
<sequence>MCELKKSFNGSTVDVITYNVIFGKYEKPLRILNDDLKTIIVDCLNINPENRPTTIQLLKLPSLLISTAKVMCLVHL</sequence>
<keyword evidence="1" id="KW-1185">Reference proteome</keyword>
<dbReference type="SUPFAM" id="SSF56112">
    <property type="entry name" value="Protein kinase-like (PK-like)"/>
    <property type="match status" value="1"/>
</dbReference>
<dbReference type="WBParaSite" id="PDA_v2.g30381.t1">
    <property type="protein sequence ID" value="PDA_v2.g30381.t1"/>
    <property type="gene ID" value="PDA_v2.g30381"/>
</dbReference>
<dbReference type="Gene3D" id="1.10.510.10">
    <property type="entry name" value="Transferase(Phosphotransferase) domain 1"/>
    <property type="match status" value="1"/>
</dbReference>
<dbReference type="AlphaFoldDB" id="A0A914QKZ5"/>
<reference evidence="2" key="1">
    <citation type="submission" date="2022-11" db="UniProtKB">
        <authorList>
            <consortium name="WormBaseParasite"/>
        </authorList>
    </citation>
    <scope>IDENTIFICATION</scope>
</reference>
<dbReference type="InterPro" id="IPR011009">
    <property type="entry name" value="Kinase-like_dom_sf"/>
</dbReference>
<dbReference type="Proteomes" id="UP000887578">
    <property type="component" value="Unplaced"/>
</dbReference>